<gene>
    <name evidence="4" type="ORF">GF339_04325</name>
</gene>
<protein>
    <submittedName>
        <fullName evidence="4">PTS sugar transporter subunit IIA</fullName>
    </submittedName>
</protein>
<proteinExistence type="predicted"/>
<keyword evidence="4" id="KW-0762">Sugar transport</keyword>
<dbReference type="EMBL" id="WJJP01000133">
    <property type="protein sequence ID" value="MBD3323786.1"/>
    <property type="molecule type" value="Genomic_DNA"/>
</dbReference>
<comment type="subcellular location">
    <subcellularLocation>
        <location evidence="1">Cytoplasm</location>
    </subcellularLocation>
</comment>
<dbReference type="Proteomes" id="UP000649604">
    <property type="component" value="Unassembled WGS sequence"/>
</dbReference>
<organism evidence="4 5">
    <name type="scientific">candidate division KSB3 bacterium</name>
    <dbReference type="NCBI Taxonomy" id="2044937"/>
    <lineage>
        <taxon>Bacteria</taxon>
        <taxon>candidate division KSB3</taxon>
    </lineage>
</organism>
<dbReference type="FunFam" id="3.40.930.10:FF:000009">
    <property type="entry name" value="PTS system, fructose specific IIABC component"/>
    <property type="match status" value="1"/>
</dbReference>
<accession>A0A9D5JU92</accession>
<name>A0A9D5JU92_9BACT</name>
<dbReference type="PROSITE" id="PS51094">
    <property type="entry name" value="PTS_EIIA_TYPE_2"/>
    <property type="match status" value="1"/>
</dbReference>
<keyword evidence="4" id="KW-0813">Transport</keyword>
<dbReference type="PROSITE" id="PS00372">
    <property type="entry name" value="PTS_EIIA_TYPE_2_HIS"/>
    <property type="match status" value="1"/>
</dbReference>
<dbReference type="InterPro" id="IPR002178">
    <property type="entry name" value="PTS_EIIA_type-2_dom"/>
</dbReference>
<dbReference type="Gene3D" id="3.40.930.10">
    <property type="entry name" value="Mannitol-specific EII, Chain A"/>
    <property type="match status" value="1"/>
</dbReference>
<dbReference type="GO" id="GO:0005737">
    <property type="term" value="C:cytoplasm"/>
    <property type="evidence" value="ECO:0007669"/>
    <property type="project" value="UniProtKB-SubCell"/>
</dbReference>
<dbReference type="SUPFAM" id="SSF55804">
    <property type="entry name" value="Phoshotransferase/anion transport protein"/>
    <property type="match status" value="1"/>
</dbReference>
<reference evidence="4" key="1">
    <citation type="submission" date="2019-11" db="EMBL/GenBank/DDBJ databases">
        <title>Microbial mats filling the niche in hypersaline microbial mats.</title>
        <authorList>
            <person name="Wong H.L."/>
            <person name="Macleod F.I."/>
            <person name="White R.A. III"/>
            <person name="Burns B.P."/>
        </authorList>
    </citation>
    <scope>NUCLEOTIDE SEQUENCE</scope>
    <source>
        <strain evidence="4">Rbin_158</strain>
    </source>
</reference>
<dbReference type="AlphaFoldDB" id="A0A9D5JU92"/>
<dbReference type="GO" id="GO:0016740">
    <property type="term" value="F:transferase activity"/>
    <property type="evidence" value="ECO:0007669"/>
    <property type="project" value="UniProtKB-KW"/>
</dbReference>
<dbReference type="PANTHER" id="PTHR47738:SF2">
    <property type="entry name" value="PTS SYSTEM FRUCTOSE-LIKE EIIA COMPONENT"/>
    <property type="match status" value="1"/>
</dbReference>
<dbReference type="InterPro" id="IPR016152">
    <property type="entry name" value="PTrfase/Anion_transptr"/>
</dbReference>
<evidence type="ECO:0000313" key="5">
    <source>
        <dbReference type="Proteomes" id="UP000649604"/>
    </source>
</evidence>
<evidence type="ECO:0000313" key="4">
    <source>
        <dbReference type="EMBL" id="MBD3323786.1"/>
    </source>
</evidence>
<evidence type="ECO:0000259" key="3">
    <source>
        <dbReference type="PROSITE" id="PS51094"/>
    </source>
</evidence>
<keyword evidence="2" id="KW-0808">Transferase</keyword>
<evidence type="ECO:0000256" key="1">
    <source>
        <dbReference type="ARBA" id="ARBA00004496"/>
    </source>
</evidence>
<dbReference type="PANTHER" id="PTHR47738">
    <property type="entry name" value="PTS SYSTEM FRUCTOSE-LIKE EIIA COMPONENT-RELATED"/>
    <property type="match status" value="1"/>
</dbReference>
<feature type="domain" description="PTS EIIA type-2" evidence="3">
    <location>
        <begin position="5"/>
        <end position="151"/>
    </location>
</feature>
<sequence>MRLIEILREDLIKIELEAEDKWEAIEEMVNVLTATHEIRRRDRQELLSAVIEREKTMSTGLGHGIAIPHGASEQVEQFVGALGISRQGIDFQAIDGKPVYLVLLLAVPAQSFAQHVKTLAGIARLLNHEEFRQHLMHSATSQEVMELIEKEEGKEFFQDFGTLS</sequence>
<dbReference type="InterPro" id="IPR051541">
    <property type="entry name" value="PTS_SugarTrans_NitroReg"/>
</dbReference>
<dbReference type="Pfam" id="PF00359">
    <property type="entry name" value="PTS_EIIA_2"/>
    <property type="match status" value="1"/>
</dbReference>
<evidence type="ECO:0000256" key="2">
    <source>
        <dbReference type="ARBA" id="ARBA00022679"/>
    </source>
</evidence>
<comment type="caution">
    <text evidence="4">The sequence shown here is derived from an EMBL/GenBank/DDBJ whole genome shotgun (WGS) entry which is preliminary data.</text>
</comment>
<dbReference type="CDD" id="cd00211">
    <property type="entry name" value="PTS_IIA_fru"/>
    <property type="match status" value="1"/>
</dbReference>